<keyword evidence="7" id="KW-1185">Reference proteome</keyword>
<dbReference type="GO" id="GO:0016308">
    <property type="term" value="F:1-phosphatidylinositol-4-phosphate 5-kinase activity"/>
    <property type="evidence" value="ECO:0007669"/>
    <property type="project" value="TreeGrafter"/>
</dbReference>
<dbReference type="SUPFAM" id="SSF47473">
    <property type="entry name" value="EF-hand"/>
    <property type="match status" value="1"/>
</dbReference>
<organism evidence="6 7">
    <name type="scientific">Stylonychia lemnae</name>
    <name type="common">Ciliate</name>
    <dbReference type="NCBI Taxonomy" id="5949"/>
    <lineage>
        <taxon>Eukaryota</taxon>
        <taxon>Sar</taxon>
        <taxon>Alveolata</taxon>
        <taxon>Ciliophora</taxon>
        <taxon>Intramacronucleata</taxon>
        <taxon>Spirotrichea</taxon>
        <taxon>Stichotrichia</taxon>
        <taxon>Sporadotrichida</taxon>
        <taxon>Oxytrichidae</taxon>
        <taxon>Stylonychinae</taxon>
        <taxon>Stylonychia</taxon>
    </lineage>
</organism>
<dbReference type="GO" id="GO:0006450">
    <property type="term" value="P:regulation of translational fidelity"/>
    <property type="evidence" value="ECO:0007669"/>
    <property type="project" value="InterPro"/>
</dbReference>
<feature type="domain" description="PIPK" evidence="5">
    <location>
        <begin position="941"/>
        <end position="1338"/>
    </location>
</feature>
<keyword evidence="2" id="KW-0067">ATP-binding</keyword>
<dbReference type="PROSITE" id="PS51455">
    <property type="entry name" value="PIPK"/>
    <property type="match status" value="1"/>
</dbReference>
<dbReference type="PROSITE" id="PS50222">
    <property type="entry name" value="EF_HAND_2"/>
    <property type="match status" value="3"/>
</dbReference>
<dbReference type="Gene3D" id="3.30.800.10">
    <property type="entry name" value="Phosphatidylinositol Phosphate Kinase II Beta"/>
    <property type="match status" value="1"/>
</dbReference>
<evidence type="ECO:0000256" key="2">
    <source>
        <dbReference type="PROSITE-ProRule" id="PRU00781"/>
    </source>
</evidence>
<dbReference type="Pfam" id="PF02686">
    <property type="entry name" value="GatC"/>
    <property type="match status" value="1"/>
</dbReference>
<dbReference type="PANTHER" id="PTHR23086:SF8">
    <property type="entry name" value="PHOSPHATIDYLINOSITOL 5-PHOSPHATE 4-KINASE, ISOFORM A"/>
    <property type="match status" value="1"/>
</dbReference>
<dbReference type="GO" id="GO:0005524">
    <property type="term" value="F:ATP binding"/>
    <property type="evidence" value="ECO:0007669"/>
    <property type="project" value="UniProtKB-UniRule"/>
</dbReference>
<dbReference type="PANTHER" id="PTHR23086">
    <property type="entry name" value="PHOSPHATIDYLINOSITOL-4-PHOSPHATE 5-KINASE"/>
    <property type="match status" value="1"/>
</dbReference>
<keyword evidence="2" id="KW-0808">Transferase</keyword>
<dbReference type="GO" id="GO:0005509">
    <property type="term" value="F:calcium ion binding"/>
    <property type="evidence" value="ECO:0007669"/>
    <property type="project" value="InterPro"/>
</dbReference>
<dbReference type="FunCoup" id="A0A077ZTR9">
    <property type="interactions" value="30"/>
</dbReference>
<sequence>MIIINKTIAKFTFKAASYQARLFSNQNFFSQQKDPSYQLSDEKALQYMKMAADLSLIRFKDEQEMFQYKNDFQSALMFIKKLEEVDSSGVEPLANVLEFYGGNEGKMRTYEQLEKDDMQRVKEKIDIKKEIQKMNANMQGGAKKEAKQVCNGQTTYWELTIIVDSEVDKGKLVQRLGSKIDSQFSKKDIKDLKSRFEKNSTWVLVDERGETIDLDLKTQDNLEQTMIAKQIQHDQEKGSNRSDNLSGFHKTLKSSHYNFSPNTSLVVDRNSTPISKGYVKGTNYKKVEISLEKEPGILGIHYERKMSKNQFRLCMGLLGLESNAFLSDRIFEVVDSDSDQYISFSQFATIMDTLINGEEDEKHEFSFSLLDVYDSGYFDFEEFKEIISKIIAHWCIITGSQVKVERDGLRQIFDKMDVNKDGIVDIDEYKKALKGNPQLFQWFDLLNKGLSDSDKTQKDIVEVKINALSDVLELQKKLSRVMNQMQTIDIQNNQNNQIEYISSKESFKLEDFNMSLERNLDDEEKLRNRKQSIIDQNQKRQQEKNNSNNKFKNQLQLLLEKVDEQSPRFQDINEQQQINFNRESALSSLQEQYLNPLPKKAIKMDSQQYQIMELQKKMQIQRERKKEFGEKKPPVYHIQSKNQIEQDTDVIEDPDSPIQTKNINQSSNVQRSKGKLLQNSQRKTQEYPNTALAQLSGQAKFKQQCELSDEARKLIIKSYKFKQKQVDFQQNSQNLNNFGLINGPNQNANGYSSDWSPTYAQDLARSEINYAQGGGPINNSQIIRNSNERVLSEMNQSRLLKSRPKKNNSQIGELMDQHSQAYQMKIENDQLKSQQQKIMKQLNEIQGLANHLLNQLQEDKDSAIGEQIKQYVDKQKEKIFKNSQDDSEESEEEKELHRISLNLDNGNLRPVNEIQNFFKVRSRQRLTESIKKASHIHKPLSKSQSKSFIHIGHDNWNLVLHMMLGIRQSVRNVMHEEVFELIEQDFQRKYCYELISKKTKNMNLFEFYDFSPRVFHLIRTMYGITPDQYLKSLGLENLIGNLLMGNISSLKEQCSTGKSGSFFYYTADSNFMLKTISNGEFHNLRVILKEYYDHLALYPHTLITRFFGLHKIKYQKQNGGKARIYFVIMANVFKTTREINFRFDLKGSTQGRKTKKNPNEYVDSSVALKDLDFIDEKFKIRVSPDIQKALKQQIQDDVSLFQKLNINDYSLLLGIHKLQDEDEGRDILQNSPSIHQIIRNSFDILKQKDSGVKLGVTYNSQKLLRPPIPFFEAHDGGIVSSDGKFVYFIGIIDTLTFFGAKKKLEYSLKSVAYGNKTISCIPPKNYGDRFIGFMNNIFE</sequence>
<dbReference type="CDD" id="cd00051">
    <property type="entry name" value="EFh"/>
    <property type="match status" value="1"/>
</dbReference>
<feature type="compositionally biased region" description="Acidic residues" evidence="3">
    <location>
        <begin position="646"/>
        <end position="655"/>
    </location>
</feature>
<dbReference type="InterPro" id="IPR011992">
    <property type="entry name" value="EF-hand-dom_pair"/>
</dbReference>
<evidence type="ECO:0000259" key="4">
    <source>
        <dbReference type="PROSITE" id="PS50222"/>
    </source>
</evidence>
<gene>
    <name evidence="6" type="primary">Contig19170.g20332</name>
    <name evidence="6" type="ORF">STYLEM_1912</name>
</gene>
<feature type="compositionally biased region" description="Basic and acidic residues" evidence="3">
    <location>
        <begin position="622"/>
        <end position="633"/>
    </location>
</feature>
<name>A0A077ZTR9_STYLE</name>
<dbReference type="GO" id="GO:0046854">
    <property type="term" value="P:phosphatidylinositol phosphate biosynthetic process"/>
    <property type="evidence" value="ECO:0007669"/>
    <property type="project" value="TreeGrafter"/>
</dbReference>
<feature type="domain" description="EF-hand" evidence="4">
    <location>
        <begin position="358"/>
        <end position="393"/>
    </location>
</feature>
<feature type="compositionally biased region" description="Polar residues" evidence="3">
    <location>
        <begin position="657"/>
        <end position="683"/>
    </location>
</feature>
<reference evidence="6 7" key="1">
    <citation type="submission" date="2014-06" db="EMBL/GenBank/DDBJ databases">
        <authorList>
            <person name="Swart Estienne"/>
        </authorList>
    </citation>
    <scope>NUCLEOTIDE SEQUENCE [LARGE SCALE GENOMIC DNA]</scope>
    <source>
        <strain evidence="6 7">130c</strain>
    </source>
</reference>
<dbReference type="Proteomes" id="UP000039865">
    <property type="component" value="Unassembled WGS sequence"/>
</dbReference>
<dbReference type="Gene3D" id="3.30.810.10">
    <property type="entry name" value="2-Layer Sandwich"/>
    <property type="match status" value="1"/>
</dbReference>
<protein>
    <submittedName>
        <fullName evidence="6">Phosphatidylinositol-4-phosphate 5-kinase family protein</fullName>
    </submittedName>
</protein>
<dbReference type="OMA" id="SHEITYH"/>
<dbReference type="Pfam" id="PF13499">
    <property type="entry name" value="EF-hand_7"/>
    <property type="match status" value="1"/>
</dbReference>
<keyword evidence="1" id="KW-0106">Calcium</keyword>
<evidence type="ECO:0000256" key="3">
    <source>
        <dbReference type="SAM" id="MobiDB-lite"/>
    </source>
</evidence>
<dbReference type="InterPro" id="IPR002498">
    <property type="entry name" value="PInositol-4-P-4/5-kinase_core"/>
</dbReference>
<dbReference type="InterPro" id="IPR003837">
    <property type="entry name" value="GatC"/>
</dbReference>
<dbReference type="OrthoDB" id="2129491at2759"/>
<dbReference type="CDD" id="cd00139">
    <property type="entry name" value="PIPKc"/>
    <property type="match status" value="1"/>
</dbReference>
<evidence type="ECO:0000313" key="6">
    <source>
        <dbReference type="EMBL" id="CDW72944.1"/>
    </source>
</evidence>
<dbReference type="PROSITE" id="PS00018">
    <property type="entry name" value="EF_HAND_1"/>
    <property type="match status" value="1"/>
</dbReference>
<dbReference type="InterPro" id="IPR027484">
    <property type="entry name" value="PInositol-4-P-5-kinase_N"/>
</dbReference>
<evidence type="ECO:0000259" key="5">
    <source>
        <dbReference type="PROSITE" id="PS51455"/>
    </source>
</evidence>
<proteinExistence type="predicted"/>
<evidence type="ECO:0000256" key="1">
    <source>
        <dbReference type="ARBA" id="ARBA00022837"/>
    </source>
</evidence>
<accession>A0A077ZTR9</accession>
<dbReference type="Gene3D" id="1.10.238.10">
    <property type="entry name" value="EF-hand"/>
    <property type="match status" value="1"/>
</dbReference>
<keyword evidence="2 6" id="KW-0418">Kinase</keyword>
<dbReference type="SUPFAM" id="SSF56104">
    <property type="entry name" value="SAICAR synthase-like"/>
    <property type="match status" value="1"/>
</dbReference>
<keyword evidence="2" id="KW-0547">Nucleotide-binding</keyword>
<feature type="region of interest" description="Disordered" evidence="3">
    <location>
        <begin position="622"/>
        <end position="683"/>
    </location>
</feature>
<evidence type="ECO:0000313" key="7">
    <source>
        <dbReference type="Proteomes" id="UP000039865"/>
    </source>
</evidence>
<dbReference type="InterPro" id="IPR018247">
    <property type="entry name" value="EF_Hand_1_Ca_BS"/>
</dbReference>
<dbReference type="EMBL" id="CCKQ01001839">
    <property type="protein sequence ID" value="CDW72944.1"/>
    <property type="molecule type" value="Genomic_DNA"/>
</dbReference>
<dbReference type="InParanoid" id="A0A077ZTR9"/>
<dbReference type="InterPro" id="IPR027483">
    <property type="entry name" value="PInositol-4-P-4/5-kinase_C_sf"/>
</dbReference>
<dbReference type="InterPro" id="IPR002048">
    <property type="entry name" value="EF_hand_dom"/>
</dbReference>
<dbReference type="SMART" id="SM00330">
    <property type="entry name" value="PIPKc"/>
    <property type="match status" value="1"/>
</dbReference>
<dbReference type="InterPro" id="IPR023610">
    <property type="entry name" value="PInositol-4/5-P-5/4-kinase"/>
</dbReference>
<feature type="domain" description="EF-hand" evidence="4">
    <location>
        <begin position="322"/>
        <end position="357"/>
    </location>
</feature>
<dbReference type="Pfam" id="PF01504">
    <property type="entry name" value="PIP5K"/>
    <property type="match status" value="1"/>
</dbReference>
<feature type="domain" description="EF-hand" evidence="4">
    <location>
        <begin position="404"/>
        <end position="439"/>
    </location>
</feature>
<dbReference type="GO" id="GO:0005886">
    <property type="term" value="C:plasma membrane"/>
    <property type="evidence" value="ECO:0007669"/>
    <property type="project" value="TreeGrafter"/>
</dbReference>
<dbReference type="SMART" id="SM00054">
    <property type="entry name" value="EFh"/>
    <property type="match status" value="3"/>
</dbReference>